<dbReference type="AlphaFoldDB" id="A0A8J5Z6V9"/>
<dbReference type="Proteomes" id="UP000701853">
    <property type="component" value="Chromosome 7"/>
</dbReference>
<evidence type="ECO:0000256" key="1">
    <source>
        <dbReference type="ARBA" id="ARBA00004123"/>
    </source>
</evidence>
<feature type="compositionally biased region" description="Basic and acidic residues" evidence="5">
    <location>
        <begin position="346"/>
        <end position="360"/>
    </location>
</feature>
<feature type="compositionally biased region" description="Basic and acidic residues" evidence="5">
    <location>
        <begin position="304"/>
        <end position="334"/>
    </location>
</feature>
<dbReference type="GO" id="GO:0005634">
    <property type="term" value="C:nucleus"/>
    <property type="evidence" value="ECO:0007669"/>
    <property type="project" value="UniProtKB-SubCell"/>
</dbReference>
<organism evidence="7 8">
    <name type="scientific">Gossypium anomalum</name>
    <dbReference type="NCBI Taxonomy" id="47600"/>
    <lineage>
        <taxon>Eukaryota</taxon>
        <taxon>Viridiplantae</taxon>
        <taxon>Streptophyta</taxon>
        <taxon>Embryophyta</taxon>
        <taxon>Tracheophyta</taxon>
        <taxon>Spermatophyta</taxon>
        <taxon>Magnoliopsida</taxon>
        <taxon>eudicotyledons</taxon>
        <taxon>Gunneridae</taxon>
        <taxon>Pentapetalae</taxon>
        <taxon>rosids</taxon>
        <taxon>malvids</taxon>
        <taxon>Malvales</taxon>
        <taxon>Malvaceae</taxon>
        <taxon>Malvoideae</taxon>
        <taxon>Gossypium</taxon>
    </lineage>
</organism>
<evidence type="ECO:0000256" key="5">
    <source>
        <dbReference type="SAM" id="MobiDB-lite"/>
    </source>
</evidence>
<proteinExistence type="predicted"/>
<dbReference type="EMBL" id="JAHUZN010000007">
    <property type="protein sequence ID" value="KAG8489580.1"/>
    <property type="molecule type" value="Genomic_DNA"/>
</dbReference>
<feature type="compositionally biased region" description="Polar residues" evidence="5">
    <location>
        <begin position="531"/>
        <end position="545"/>
    </location>
</feature>
<feature type="compositionally biased region" description="Low complexity" evidence="5">
    <location>
        <begin position="79"/>
        <end position="91"/>
    </location>
</feature>
<dbReference type="InterPro" id="IPR011598">
    <property type="entry name" value="bHLH_dom"/>
</dbReference>
<dbReference type="InterPro" id="IPR044273">
    <property type="entry name" value="PIF3-like"/>
</dbReference>
<dbReference type="OrthoDB" id="690068at2759"/>
<dbReference type="InterPro" id="IPR047265">
    <property type="entry name" value="PIF1-like_bHLH"/>
</dbReference>
<protein>
    <recommendedName>
        <fullName evidence="6">BHLH domain-containing protein</fullName>
    </recommendedName>
</protein>
<feature type="compositionally biased region" description="Low complexity" evidence="5">
    <location>
        <begin position="283"/>
        <end position="299"/>
    </location>
</feature>
<evidence type="ECO:0000256" key="4">
    <source>
        <dbReference type="ARBA" id="ARBA00023242"/>
    </source>
</evidence>
<keyword evidence="2" id="KW-0805">Transcription regulation</keyword>
<feature type="domain" description="BHLH" evidence="6">
    <location>
        <begin position="346"/>
        <end position="395"/>
    </location>
</feature>
<evidence type="ECO:0000259" key="6">
    <source>
        <dbReference type="PROSITE" id="PS50888"/>
    </source>
</evidence>
<comment type="subcellular location">
    <subcellularLocation>
        <location evidence="1">Nucleus</location>
    </subcellularLocation>
</comment>
<dbReference type="GO" id="GO:0003700">
    <property type="term" value="F:DNA-binding transcription factor activity"/>
    <property type="evidence" value="ECO:0007669"/>
    <property type="project" value="InterPro"/>
</dbReference>
<keyword evidence="8" id="KW-1185">Reference proteome</keyword>
<reference evidence="7 8" key="1">
    <citation type="journal article" date="2021" name="bioRxiv">
        <title>The Gossypium anomalum genome as a resource for cotton improvement and evolutionary analysis of hybrid incompatibility.</title>
        <authorList>
            <person name="Grover C.E."/>
            <person name="Yuan D."/>
            <person name="Arick M.A."/>
            <person name="Miller E.R."/>
            <person name="Hu G."/>
            <person name="Peterson D.G."/>
            <person name="Wendel J.F."/>
            <person name="Udall J.A."/>
        </authorList>
    </citation>
    <scope>NUCLEOTIDE SEQUENCE [LARGE SCALE GENOMIC DNA]</scope>
    <source>
        <strain evidence="7">JFW-Udall</strain>
        <tissue evidence="7">Leaf</tissue>
    </source>
</reference>
<sequence>MNHCVPDFEMEDDYSIPSSSILNRAKKPSMPEDGIMELLWQNGQVVMQSQNQRSFKKPSPFKYLDAGQSALREIRSSSHHQQQQQQQQQQSVTDHLFMQEDEMASWLHNPLSDANFDHDFCADLLYPSSSTAVAPCVTSTATTSAPPPPPLGRVPQVSASAMVPASRPPIPPARRNELESTRIQNFGSLSKHKTAAREEQPGPSNSKSVAREVTVVDSSDTPAVAPESGASQAMPCNTEAASGEDNNNACANMSFAAVAYTQSAGVSVGASKDNIATCEATVTSSPGGSSASASAEPTAQKTGLAEDRKRKGREPDDAECHSEDAEFESPETKKQSRGSSSTKRSRAAEVHNLSERRRRDRINEKMRALQELIPRCNKSDKASMLDEAIEYLKSLQLQVQMMSMGCGMLPMMFPQHYMPTMGMGIGMGMVMDMGLSRPMMPFHNVMAGSGLPTPAASAHLDPRFPMPAFHMSPQVPVPDPSRIQPNNQSDAMLNPLGMQNPNQPRIPSFADPYQQYMGLHQMQLHPPQCQAMAQPSSSKPSTSKGAENLENHPSENRIGAKSSHLKLGVEAVGGMIFAFTTPPPPPPPFSQS</sequence>
<dbReference type="Gene3D" id="4.10.280.10">
    <property type="entry name" value="Helix-loop-helix DNA-binding domain"/>
    <property type="match status" value="1"/>
</dbReference>
<dbReference type="GO" id="GO:0010017">
    <property type="term" value="P:red or far-red light signaling pathway"/>
    <property type="evidence" value="ECO:0007669"/>
    <property type="project" value="UniProtKB-ARBA"/>
</dbReference>
<keyword evidence="4" id="KW-0539">Nucleus</keyword>
<dbReference type="GO" id="GO:0046983">
    <property type="term" value="F:protein dimerization activity"/>
    <property type="evidence" value="ECO:0007669"/>
    <property type="project" value="InterPro"/>
</dbReference>
<dbReference type="PANTHER" id="PTHR46807:SF8">
    <property type="entry name" value="TRANSCRIPTION FACTOR PIF1-LIKE ISOFORM X2"/>
    <property type="match status" value="1"/>
</dbReference>
<comment type="caution">
    <text evidence="7">The sequence shown here is derived from an EMBL/GenBank/DDBJ whole genome shotgun (WGS) entry which is preliminary data.</text>
</comment>
<feature type="region of interest" description="Disordered" evidence="5">
    <location>
        <begin position="281"/>
        <end position="360"/>
    </location>
</feature>
<name>A0A8J5Z6V9_9ROSI</name>
<dbReference type="PANTHER" id="PTHR46807">
    <property type="entry name" value="TRANSCRIPTION FACTOR PIF3"/>
    <property type="match status" value="1"/>
</dbReference>
<evidence type="ECO:0000256" key="2">
    <source>
        <dbReference type="ARBA" id="ARBA00023015"/>
    </source>
</evidence>
<dbReference type="Pfam" id="PF00010">
    <property type="entry name" value="HLH"/>
    <property type="match status" value="1"/>
</dbReference>
<dbReference type="CDD" id="cd11445">
    <property type="entry name" value="bHLH_AtPIF_like"/>
    <property type="match status" value="1"/>
</dbReference>
<evidence type="ECO:0000256" key="3">
    <source>
        <dbReference type="ARBA" id="ARBA00023163"/>
    </source>
</evidence>
<keyword evidence="3" id="KW-0804">Transcription</keyword>
<evidence type="ECO:0000313" key="8">
    <source>
        <dbReference type="Proteomes" id="UP000701853"/>
    </source>
</evidence>
<evidence type="ECO:0000313" key="7">
    <source>
        <dbReference type="EMBL" id="KAG8489580.1"/>
    </source>
</evidence>
<dbReference type="FunFam" id="4.10.280.10:FF:000004">
    <property type="entry name" value="Basic helix-loop-helix transcription factor"/>
    <property type="match status" value="1"/>
</dbReference>
<dbReference type="PROSITE" id="PS50888">
    <property type="entry name" value="BHLH"/>
    <property type="match status" value="1"/>
</dbReference>
<feature type="region of interest" description="Disordered" evidence="5">
    <location>
        <begin position="186"/>
        <end position="242"/>
    </location>
</feature>
<dbReference type="SUPFAM" id="SSF47459">
    <property type="entry name" value="HLH, helix-loop-helix DNA-binding domain"/>
    <property type="match status" value="1"/>
</dbReference>
<feature type="region of interest" description="Disordered" evidence="5">
    <location>
        <begin position="73"/>
        <end position="92"/>
    </location>
</feature>
<gene>
    <name evidence="7" type="ORF">CXB51_017797</name>
</gene>
<accession>A0A8J5Z6V9</accession>
<dbReference type="InterPro" id="IPR036638">
    <property type="entry name" value="HLH_DNA-bd_sf"/>
</dbReference>
<feature type="region of interest" description="Disordered" evidence="5">
    <location>
        <begin position="529"/>
        <end position="563"/>
    </location>
</feature>
<dbReference type="SMART" id="SM00353">
    <property type="entry name" value="HLH"/>
    <property type="match status" value="1"/>
</dbReference>